<dbReference type="Proteomes" id="UP000799767">
    <property type="component" value="Unassembled WGS sequence"/>
</dbReference>
<dbReference type="EMBL" id="MU001633">
    <property type="protein sequence ID" value="KAF2485003.1"/>
    <property type="molecule type" value="Genomic_DNA"/>
</dbReference>
<dbReference type="InterPro" id="IPR013217">
    <property type="entry name" value="Methyltransf_12"/>
</dbReference>
<dbReference type="PANTHER" id="PTHR43591:SF24">
    <property type="entry name" value="2-METHOXY-6-POLYPRENYL-1,4-BENZOQUINOL METHYLASE, MITOCHONDRIAL"/>
    <property type="match status" value="1"/>
</dbReference>
<dbReference type="SUPFAM" id="SSF53335">
    <property type="entry name" value="S-adenosyl-L-methionine-dependent methyltransferases"/>
    <property type="match status" value="1"/>
</dbReference>
<organism evidence="2 3">
    <name type="scientific">Neohortaea acidophila</name>
    <dbReference type="NCBI Taxonomy" id="245834"/>
    <lineage>
        <taxon>Eukaryota</taxon>
        <taxon>Fungi</taxon>
        <taxon>Dikarya</taxon>
        <taxon>Ascomycota</taxon>
        <taxon>Pezizomycotina</taxon>
        <taxon>Dothideomycetes</taxon>
        <taxon>Dothideomycetidae</taxon>
        <taxon>Mycosphaerellales</taxon>
        <taxon>Teratosphaeriaceae</taxon>
        <taxon>Neohortaea</taxon>
    </lineage>
</organism>
<dbReference type="Pfam" id="PF08242">
    <property type="entry name" value="Methyltransf_12"/>
    <property type="match status" value="1"/>
</dbReference>
<dbReference type="AlphaFoldDB" id="A0A6A6PZY8"/>
<dbReference type="CDD" id="cd02440">
    <property type="entry name" value="AdoMet_MTases"/>
    <property type="match status" value="1"/>
</dbReference>
<accession>A0A6A6PZY8</accession>
<evidence type="ECO:0000259" key="1">
    <source>
        <dbReference type="Pfam" id="PF08242"/>
    </source>
</evidence>
<dbReference type="OrthoDB" id="3647at2759"/>
<proteinExistence type="predicted"/>
<gene>
    <name evidence="2" type="ORF">BDY17DRAFT_321885</name>
</gene>
<evidence type="ECO:0000313" key="2">
    <source>
        <dbReference type="EMBL" id="KAF2485003.1"/>
    </source>
</evidence>
<dbReference type="PANTHER" id="PTHR43591">
    <property type="entry name" value="METHYLTRANSFERASE"/>
    <property type="match status" value="1"/>
</dbReference>
<reference evidence="2" key="1">
    <citation type="journal article" date="2020" name="Stud. Mycol.">
        <title>101 Dothideomycetes genomes: a test case for predicting lifestyles and emergence of pathogens.</title>
        <authorList>
            <person name="Haridas S."/>
            <person name="Albert R."/>
            <person name="Binder M."/>
            <person name="Bloem J."/>
            <person name="Labutti K."/>
            <person name="Salamov A."/>
            <person name="Andreopoulos B."/>
            <person name="Baker S."/>
            <person name="Barry K."/>
            <person name="Bills G."/>
            <person name="Bluhm B."/>
            <person name="Cannon C."/>
            <person name="Castanera R."/>
            <person name="Culley D."/>
            <person name="Daum C."/>
            <person name="Ezra D."/>
            <person name="Gonzalez J."/>
            <person name="Henrissat B."/>
            <person name="Kuo A."/>
            <person name="Liang C."/>
            <person name="Lipzen A."/>
            <person name="Lutzoni F."/>
            <person name="Magnuson J."/>
            <person name="Mondo S."/>
            <person name="Nolan M."/>
            <person name="Ohm R."/>
            <person name="Pangilinan J."/>
            <person name="Park H.-J."/>
            <person name="Ramirez L."/>
            <person name="Alfaro M."/>
            <person name="Sun H."/>
            <person name="Tritt A."/>
            <person name="Yoshinaga Y."/>
            <person name="Zwiers L.-H."/>
            <person name="Turgeon B."/>
            <person name="Goodwin S."/>
            <person name="Spatafora J."/>
            <person name="Crous P."/>
            <person name="Grigoriev I."/>
        </authorList>
    </citation>
    <scope>NUCLEOTIDE SEQUENCE</scope>
    <source>
        <strain evidence="2">CBS 113389</strain>
    </source>
</reference>
<dbReference type="InterPro" id="IPR029063">
    <property type="entry name" value="SAM-dependent_MTases_sf"/>
</dbReference>
<evidence type="ECO:0000313" key="3">
    <source>
        <dbReference type="Proteomes" id="UP000799767"/>
    </source>
</evidence>
<dbReference type="GO" id="GO:0008168">
    <property type="term" value="F:methyltransferase activity"/>
    <property type="evidence" value="ECO:0007669"/>
    <property type="project" value="TreeGrafter"/>
</dbReference>
<feature type="domain" description="Methyltransferase type 12" evidence="1">
    <location>
        <begin position="46"/>
        <end position="146"/>
    </location>
</feature>
<dbReference type="GeneID" id="54477714"/>
<name>A0A6A6PZY8_9PEZI</name>
<dbReference type="RefSeq" id="XP_033591572.1">
    <property type="nucleotide sequence ID" value="XM_033736712.1"/>
</dbReference>
<dbReference type="Gene3D" id="3.40.50.150">
    <property type="entry name" value="Vaccinia Virus protein VP39"/>
    <property type="match status" value="1"/>
</dbReference>
<protein>
    <submittedName>
        <fullName evidence="2">Methyltransferas-like protein</fullName>
    </submittedName>
</protein>
<keyword evidence="3" id="KW-1185">Reference proteome</keyword>
<sequence length="254" mass="28247">MNADHIQANYAQNASTYDQFASLPLGKLEQQLFDLSIKDCAGLKVLDLGGGTGARARDALKAGAEAVDVVDISPEMMQLGQAQEASLGRERIRWFHGDASQSLDHLGLAPYDLVIANGVFDHAHNVEELDMMWRNAAAYLKPGGRVLANRNNPYSRAASSGKYGVQLGGFQPFAGGFAYRYRMLTEPVLEFESLALDAYYDGSMEVAGKYFEAFTNVRWEETPVVRGDREFWEEYLQDPILYIFTATKRHETTA</sequence>